<dbReference type="InterPro" id="IPR000860">
    <property type="entry name" value="HemC"/>
</dbReference>
<evidence type="ECO:0000313" key="12">
    <source>
        <dbReference type="Proteomes" id="UP000318509"/>
    </source>
</evidence>
<feature type="region of interest" description="Disordered" evidence="8">
    <location>
        <begin position="311"/>
        <end position="341"/>
    </location>
</feature>
<evidence type="ECO:0000313" key="11">
    <source>
        <dbReference type="EMBL" id="TMI89569.1"/>
    </source>
</evidence>
<feature type="modified residue" description="S-(dipyrrolylmethanemethyl)cysteine" evidence="7">
    <location>
        <position position="245"/>
    </location>
</feature>
<dbReference type="PANTHER" id="PTHR11557">
    <property type="entry name" value="PORPHOBILINOGEN DEAMINASE"/>
    <property type="match status" value="1"/>
</dbReference>
<gene>
    <name evidence="7 11" type="primary">hemC</name>
    <name evidence="11" type="ORF">E6H00_09460</name>
</gene>
<dbReference type="FunFam" id="3.40.190.10:FF:000005">
    <property type="entry name" value="Porphobilinogen deaminase"/>
    <property type="match status" value="1"/>
</dbReference>
<dbReference type="InterPro" id="IPR022418">
    <property type="entry name" value="Porphobilinogen_deaminase_C"/>
</dbReference>
<dbReference type="PRINTS" id="PR00151">
    <property type="entry name" value="PORPHBDMNASE"/>
</dbReference>
<keyword evidence="4 7" id="KW-0808">Transferase</keyword>
<organism evidence="11 12">
    <name type="scientific">Candidatus Segetimicrobium genomatis</name>
    <dbReference type="NCBI Taxonomy" id="2569760"/>
    <lineage>
        <taxon>Bacteria</taxon>
        <taxon>Bacillati</taxon>
        <taxon>Candidatus Sysuimicrobiota</taxon>
        <taxon>Candidatus Sysuimicrobiia</taxon>
        <taxon>Candidatus Sysuimicrobiales</taxon>
        <taxon>Candidatus Segetimicrobiaceae</taxon>
        <taxon>Candidatus Segetimicrobium</taxon>
    </lineage>
</organism>
<dbReference type="InterPro" id="IPR022417">
    <property type="entry name" value="Porphobilin_deaminase_N"/>
</dbReference>
<name>A0A537K1D3_9BACT</name>
<evidence type="ECO:0000256" key="8">
    <source>
        <dbReference type="SAM" id="MobiDB-lite"/>
    </source>
</evidence>
<evidence type="ECO:0000256" key="3">
    <source>
        <dbReference type="ARBA" id="ARBA00011245"/>
    </source>
</evidence>
<evidence type="ECO:0000256" key="6">
    <source>
        <dbReference type="ARBA" id="ARBA00048169"/>
    </source>
</evidence>
<comment type="miscellaneous">
    <text evidence="7">The porphobilinogen subunits are added to the dipyrromethane group.</text>
</comment>
<dbReference type="Pfam" id="PF01379">
    <property type="entry name" value="Porphobil_deam"/>
    <property type="match status" value="1"/>
</dbReference>
<dbReference type="Proteomes" id="UP000318509">
    <property type="component" value="Unassembled WGS sequence"/>
</dbReference>
<dbReference type="GO" id="GO:0004418">
    <property type="term" value="F:hydroxymethylbilane synthase activity"/>
    <property type="evidence" value="ECO:0007669"/>
    <property type="project" value="UniProtKB-UniRule"/>
</dbReference>
<evidence type="ECO:0000256" key="4">
    <source>
        <dbReference type="ARBA" id="ARBA00022679"/>
    </source>
</evidence>
<dbReference type="Pfam" id="PF03900">
    <property type="entry name" value="Porphobil_deamC"/>
    <property type="match status" value="1"/>
</dbReference>
<comment type="function">
    <text evidence="1 7">Tetrapolymerization of the monopyrrole PBG into the hydroxymethylbilane pre-uroporphyrinogen in several discrete steps.</text>
</comment>
<dbReference type="NCBIfam" id="TIGR00212">
    <property type="entry name" value="hemC"/>
    <property type="match status" value="1"/>
</dbReference>
<feature type="domain" description="Porphobilinogen deaminase N-terminal" evidence="9">
    <location>
        <begin position="6"/>
        <end position="216"/>
    </location>
</feature>
<comment type="catalytic activity">
    <reaction evidence="6 7">
        <text>4 porphobilinogen + H2O = hydroxymethylbilane + 4 NH4(+)</text>
        <dbReference type="Rhea" id="RHEA:13185"/>
        <dbReference type="ChEBI" id="CHEBI:15377"/>
        <dbReference type="ChEBI" id="CHEBI:28938"/>
        <dbReference type="ChEBI" id="CHEBI:57845"/>
        <dbReference type="ChEBI" id="CHEBI:58126"/>
        <dbReference type="EC" id="2.5.1.61"/>
    </reaction>
</comment>
<keyword evidence="5 7" id="KW-0627">Porphyrin biosynthesis</keyword>
<dbReference type="GO" id="GO:0006782">
    <property type="term" value="P:protoporphyrinogen IX biosynthetic process"/>
    <property type="evidence" value="ECO:0007669"/>
    <property type="project" value="UniProtKB-UniRule"/>
</dbReference>
<dbReference type="PIRSF" id="PIRSF001438">
    <property type="entry name" value="4pyrrol_synth_OHMeBilane_synth"/>
    <property type="match status" value="1"/>
</dbReference>
<evidence type="ECO:0000259" key="9">
    <source>
        <dbReference type="Pfam" id="PF01379"/>
    </source>
</evidence>
<sequence>MTRARLRLGTRGSRLSLRQTELAAGVLRAHARGGSEAALEVVVIQTAGDRAQDVPLEHLEGIGFFARELETALLEGRCDLAVHSAKDLPTEIHRDLVLGAFTPRADPRDVLVAGPGRWLATLPPGASVATSSVRRSAQILHFRPDLRTVPIRGNIDTRLGKLDSGVYDALCLAGAGLVRMDWQERISEWLEPEIMLPAPGQGALVLEARRGDEDLLEWLGGLDHRPTRIAVEAERAFVARLGSGCRAPAAALAAVDHGTVTLEGLIALPDGSAVRRHTATGPAGEAGALGIAVADHLLADSGFALDVVRSSASAGPRGNSAPPAAPRDGPPRGPARKDLAR</sequence>
<dbReference type="SUPFAM" id="SSF54782">
    <property type="entry name" value="Porphobilinogen deaminase (hydroxymethylbilane synthase), C-terminal domain"/>
    <property type="match status" value="1"/>
</dbReference>
<dbReference type="EMBL" id="VBAK01000121">
    <property type="protein sequence ID" value="TMI89569.1"/>
    <property type="molecule type" value="Genomic_DNA"/>
</dbReference>
<evidence type="ECO:0000256" key="1">
    <source>
        <dbReference type="ARBA" id="ARBA00002869"/>
    </source>
</evidence>
<dbReference type="HAMAP" id="MF_00260">
    <property type="entry name" value="Porphobil_deam"/>
    <property type="match status" value="1"/>
</dbReference>
<evidence type="ECO:0000256" key="7">
    <source>
        <dbReference type="HAMAP-Rule" id="MF_00260"/>
    </source>
</evidence>
<dbReference type="PANTHER" id="PTHR11557:SF0">
    <property type="entry name" value="PORPHOBILINOGEN DEAMINASE"/>
    <property type="match status" value="1"/>
</dbReference>
<protein>
    <recommendedName>
        <fullName evidence="7">Porphobilinogen deaminase</fullName>
        <shortName evidence="7">PBG</shortName>
        <ecNumber evidence="7">2.5.1.61</ecNumber>
    </recommendedName>
    <alternativeName>
        <fullName evidence="7">Hydroxymethylbilane synthase</fullName>
        <shortName evidence="7">HMBS</shortName>
    </alternativeName>
    <alternativeName>
        <fullName evidence="7">Pre-uroporphyrinogen synthase</fullName>
    </alternativeName>
</protein>
<dbReference type="SUPFAM" id="SSF53850">
    <property type="entry name" value="Periplasmic binding protein-like II"/>
    <property type="match status" value="1"/>
</dbReference>
<dbReference type="Gene3D" id="3.40.190.10">
    <property type="entry name" value="Periplasmic binding protein-like II"/>
    <property type="match status" value="2"/>
</dbReference>
<proteinExistence type="inferred from homology"/>
<comment type="similarity">
    <text evidence="2 7">Belongs to the HMBS family.</text>
</comment>
<dbReference type="AlphaFoldDB" id="A0A537K1D3"/>
<comment type="subunit">
    <text evidence="3 7">Monomer.</text>
</comment>
<comment type="cofactor">
    <cofactor evidence="7">
        <name>dipyrromethane</name>
        <dbReference type="ChEBI" id="CHEBI:60342"/>
    </cofactor>
    <text evidence="7">Binds 1 dipyrromethane group covalently.</text>
</comment>
<dbReference type="Gene3D" id="3.30.160.40">
    <property type="entry name" value="Porphobilinogen deaminase, C-terminal domain"/>
    <property type="match status" value="1"/>
</dbReference>
<reference evidence="11 12" key="1">
    <citation type="journal article" date="2019" name="Nat. Microbiol.">
        <title>Mediterranean grassland soil C-N compound turnover is dependent on rainfall and depth, and is mediated by genomically divergent microorganisms.</title>
        <authorList>
            <person name="Diamond S."/>
            <person name="Andeer P.F."/>
            <person name="Li Z."/>
            <person name="Crits-Christoph A."/>
            <person name="Burstein D."/>
            <person name="Anantharaman K."/>
            <person name="Lane K.R."/>
            <person name="Thomas B.C."/>
            <person name="Pan C."/>
            <person name="Northen T.R."/>
            <person name="Banfield J.F."/>
        </authorList>
    </citation>
    <scope>NUCLEOTIDE SEQUENCE [LARGE SCALE GENOMIC DNA]</scope>
    <source>
        <strain evidence="11">NP_3</strain>
    </source>
</reference>
<comment type="caution">
    <text evidence="11">The sequence shown here is derived from an EMBL/GenBank/DDBJ whole genome shotgun (WGS) entry which is preliminary data.</text>
</comment>
<evidence type="ECO:0000256" key="2">
    <source>
        <dbReference type="ARBA" id="ARBA00005638"/>
    </source>
</evidence>
<feature type="domain" description="Porphobilinogen deaminase C-terminal" evidence="10">
    <location>
        <begin position="230"/>
        <end position="298"/>
    </location>
</feature>
<dbReference type="InterPro" id="IPR036803">
    <property type="entry name" value="Porphobilinogen_deaminase_C_sf"/>
</dbReference>
<dbReference type="GO" id="GO:0005737">
    <property type="term" value="C:cytoplasm"/>
    <property type="evidence" value="ECO:0007669"/>
    <property type="project" value="UniProtKB-UniRule"/>
</dbReference>
<evidence type="ECO:0000256" key="5">
    <source>
        <dbReference type="ARBA" id="ARBA00023244"/>
    </source>
</evidence>
<accession>A0A537K1D3</accession>
<dbReference type="EC" id="2.5.1.61" evidence="7"/>
<evidence type="ECO:0000259" key="10">
    <source>
        <dbReference type="Pfam" id="PF03900"/>
    </source>
</evidence>